<dbReference type="Proteomes" id="UP000632740">
    <property type="component" value="Unassembled WGS sequence"/>
</dbReference>
<evidence type="ECO:0008006" key="3">
    <source>
        <dbReference type="Google" id="ProtNLM"/>
    </source>
</evidence>
<proteinExistence type="predicted"/>
<dbReference type="InterPro" id="IPR016888">
    <property type="entry name" value="UCP028498"/>
</dbReference>
<reference evidence="1" key="1">
    <citation type="submission" date="2021-01" db="EMBL/GenBank/DDBJ databases">
        <title>Whole genome shotgun sequence of Cellulomonas chitinilytica NBRC 110799.</title>
        <authorList>
            <person name="Komaki H."/>
            <person name="Tamura T."/>
        </authorList>
    </citation>
    <scope>NUCLEOTIDE SEQUENCE</scope>
    <source>
        <strain evidence="1">NBRC 110799</strain>
    </source>
</reference>
<sequence length="121" mass="12890">MTDWDPADLAAIDHAGELRLAAHRPDGTLRPATVVWHVAVDGGLFVRSVRGDDGAWYRAVRRTGTGTVDAGGVHADVTFTRDDAHDPAVDRAYRAKYGDGSPVLSITAPAATSTTLRVDPR</sequence>
<dbReference type="AlphaFoldDB" id="A0A919U3T1"/>
<dbReference type="EMBL" id="BONK01000021">
    <property type="protein sequence ID" value="GIG23601.1"/>
    <property type="molecule type" value="Genomic_DNA"/>
</dbReference>
<protein>
    <recommendedName>
        <fullName evidence="3">DUF2255 family protein</fullName>
    </recommendedName>
</protein>
<evidence type="ECO:0000313" key="1">
    <source>
        <dbReference type="EMBL" id="GIG23601.1"/>
    </source>
</evidence>
<keyword evidence="2" id="KW-1185">Reference proteome</keyword>
<name>A0A919U3T1_9CELL</name>
<dbReference type="RefSeq" id="WP_203758605.1">
    <property type="nucleotide sequence ID" value="NZ_BONK01000021.1"/>
</dbReference>
<comment type="caution">
    <text evidence="1">The sequence shown here is derived from an EMBL/GenBank/DDBJ whole genome shotgun (WGS) entry which is preliminary data.</text>
</comment>
<gene>
    <name evidence="1" type="ORF">Cch01nite_43250</name>
</gene>
<accession>A0A919U3T1</accession>
<evidence type="ECO:0000313" key="2">
    <source>
        <dbReference type="Proteomes" id="UP000632740"/>
    </source>
</evidence>
<organism evidence="1 2">
    <name type="scientific">Cellulomonas chitinilytica</name>
    <dbReference type="NCBI Taxonomy" id="398759"/>
    <lineage>
        <taxon>Bacteria</taxon>
        <taxon>Bacillati</taxon>
        <taxon>Actinomycetota</taxon>
        <taxon>Actinomycetes</taxon>
        <taxon>Micrococcales</taxon>
        <taxon>Cellulomonadaceae</taxon>
        <taxon>Cellulomonas</taxon>
    </lineage>
</organism>
<dbReference type="Pfam" id="PF10012">
    <property type="entry name" value="DUF2255"/>
    <property type="match status" value="1"/>
</dbReference>